<sequence length="62" mass="7046">MCISWIPLISRFRSACNNIHQTITPLHGVCGLEVGIDPTMTLKHSCQKRHDRYNIAKQLSVI</sequence>
<name>A0A0A9JQ08_ARUDO</name>
<dbReference type="AlphaFoldDB" id="A0A0A9JQ08"/>
<protein>
    <submittedName>
        <fullName evidence="1">Uncharacterized protein</fullName>
    </submittedName>
</protein>
<dbReference type="EMBL" id="GBRH01166138">
    <property type="protein sequence ID" value="JAE31758.1"/>
    <property type="molecule type" value="Transcribed_RNA"/>
</dbReference>
<proteinExistence type="predicted"/>
<reference evidence="1" key="1">
    <citation type="submission" date="2014-09" db="EMBL/GenBank/DDBJ databases">
        <authorList>
            <person name="Magalhaes I.L.F."/>
            <person name="Oliveira U."/>
            <person name="Santos F.R."/>
            <person name="Vidigal T.H.D.A."/>
            <person name="Brescovit A.D."/>
            <person name="Santos A.J."/>
        </authorList>
    </citation>
    <scope>NUCLEOTIDE SEQUENCE</scope>
    <source>
        <tissue evidence="1">Shoot tissue taken approximately 20 cm above the soil surface</tissue>
    </source>
</reference>
<evidence type="ECO:0000313" key="1">
    <source>
        <dbReference type="EMBL" id="JAE31758.1"/>
    </source>
</evidence>
<reference evidence="1" key="2">
    <citation type="journal article" date="2015" name="Data Brief">
        <title>Shoot transcriptome of the giant reed, Arundo donax.</title>
        <authorList>
            <person name="Barrero R.A."/>
            <person name="Guerrero F.D."/>
            <person name="Moolhuijzen P."/>
            <person name="Goolsby J.A."/>
            <person name="Tidwell J."/>
            <person name="Bellgard S.E."/>
            <person name="Bellgard M.I."/>
        </authorList>
    </citation>
    <scope>NUCLEOTIDE SEQUENCE</scope>
    <source>
        <tissue evidence="1">Shoot tissue taken approximately 20 cm above the soil surface</tissue>
    </source>
</reference>
<organism evidence="1">
    <name type="scientific">Arundo donax</name>
    <name type="common">Giant reed</name>
    <name type="synonym">Donax arundinaceus</name>
    <dbReference type="NCBI Taxonomy" id="35708"/>
    <lineage>
        <taxon>Eukaryota</taxon>
        <taxon>Viridiplantae</taxon>
        <taxon>Streptophyta</taxon>
        <taxon>Embryophyta</taxon>
        <taxon>Tracheophyta</taxon>
        <taxon>Spermatophyta</taxon>
        <taxon>Magnoliopsida</taxon>
        <taxon>Liliopsida</taxon>
        <taxon>Poales</taxon>
        <taxon>Poaceae</taxon>
        <taxon>PACMAD clade</taxon>
        <taxon>Arundinoideae</taxon>
        <taxon>Arundineae</taxon>
        <taxon>Arundo</taxon>
    </lineage>
</organism>
<accession>A0A0A9JQ08</accession>